<evidence type="ECO:0000313" key="2">
    <source>
        <dbReference type="Proteomes" id="UP001281761"/>
    </source>
</evidence>
<accession>A0ABQ9XGL5</accession>
<proteinExistence type="predicted"/>
<comment type="caution">
    <text evidence="1">The sequence shown here is derived from an EMBL/GenBank/DDBJ whole genome shotgun (WGS) entry which is preliminary data.</text>
</comment>
<dbReference type="Proteomes" id="UP001281761">
    <property type="component" value="Unassembled WGS sequence"/>
</dbReference>
<keyword evidence="2" id="KW-1185">Reference proteome</keyword>
<gene>
    <name evidence="1" type="ORF">BLNAU_13979</name>
</gene>
<evidence type="ECO:0000313" key="1">
    <source>
        <dbReference type="EMBL" id="KAK2951136.1"/>
    </source>
</evidence>
<name>A0ABQ9XGL5_9EUKA</name>
<organism evidence="1 2">
    <name type="scientific">Blattamonas nauphoetae</name>
    <dbReference type="NCBI Taxonomy" id="2049346"/>
    <lineage>
        <taxon>Eukaryota</taxon>
        <taxon>Metamonada</taxon>
        <taxon>Preaxostyla</taxon>
        <taxon>Oxymonadida</taxon>
        <taxon>Blattamonas</taxon>
    </lineage>
</organism>
<protein>
    <submittedName>
        <fullName evidence="1">Uncharacterized protein</fullName>
    </submittedName>
</protein>
<dbReference type="EMBL" id="JARBJD010000124">
    <property type="protein sequence ID" value="KAK2951136.1"/>
    <property type="molecule type" value="Genomic_DNA"/>
</dbReference>
<sequence>MLTPKDLNRSNVGWDPAPELATTLAAYPFIIYQPRRNEKNKPTDSSDDSDVDESHLIAMSETVQQTHRSAAERHAHLYPDWVLREEFWNKMETKHSNTPTAESYGRF</sequence>
<reference evidence="1 2" key="1">
    <citation type="journal article" date="2022" name="bioRxiv">
        <title>Genomics of Preaxostyla Flagellates Illuminates Evolutionary Transitions and the Path Towards Mitochondrial Loss.</title>
        <authorList>
            <person name="Novak L.V.F."/>
            <person name="Treitli S.C."/>
            <person name="Pyrih J."/>
            <person name="Halakuc P."/>
            <person name="Pipaliya S.V."/>
            <person name="Vacek V."/>
            <person name="Brzon O."/>
            <person name="Soukal P."/>
            <person name="Eme L."/>
            <person name="Dacks J.B."/>
            <person name="Karnkowska A."/>
            <person name="Elias M."/>
            <person name="Hampl V."/>
        </authorList>
    </citation>
    <scope>NUCLEOTIDE SEQUENCE [LARGE SCALE GENOMIC DNA]</scope>
    <source>
        <strain evidence="1">NAU3</strain>
        <tissue evidence="1">Gut</tissue>
    </source>
</reference>